<proteinExistence type="predicted"/>
<gene>
    <name evidence="3" type="ORF">IAA53_01950</name>
</gene>
<dbReference type="InterPro" id="IPR057727">
    <property type="entry name" value="WCX_dom"/>
</dbReference>
<dbReference type="InterPro" id="IPR036388">
    <property type="entry name" value="WH-like_DNA-bd_sf"/>
</dbReference>
<protein>
    <submittedName>
        <fullName evidence="3">WYL domain-containing protein</fullName>
    </submittedName>
</protein>
<dbReference type="PANTHER" id="PTHR34580">
    <property type="match status" value="1"/>
</dbReference>
<dbReference type="Pfam" id="PF25583">
    <property type="entry name" value="WCX"/>
    <property type="match status" value="1"/>
</dbReference>
<accession>A0A9D1DG77</accession>
<evidence type="ECO:0000313" key="4">
    <source>
        <dbReference type="Proteomes" id="UP000824239"/>
    </source>
</evidence>
<dbReference type="PANTHER" id="PTHR34580:SF1">
    <property type="entry name" value="PROTEIN PAFC"/>
    <property type="match status" value="1"/>
</dbReference>
<evidence type="ECO:0000259" key="2">
    <source>
        <dbReference type="Pfam" id="PF25583"/>
    </source>
</evidence>
<dbReference type="EMBL" id="DVHE01000014">
    <property type="protein sequence ID" value="HIR50044.1"/>
    <property type="molecule type" value="Genomic_DNA"/>
</dbReference>
<name>A0A9D1DG77_9FIRM</name>
<organism evidence="3 4">
    <name type="scientific">Candidatus Avoscillospira avicola</name>
    <dbReference type="NCBI Taxonomy" id="2840706"/>
    <lineage>
        <taxon>Bacteria</taxon>
        <taxon>Bacillati</taxon>
        <taxon>Bacillota</taxon>
        <taxon>Clostridia</taxon>
        <taxon>Eubacteriales</taxon>
        <taxon>Oscillospiraceae</taxon>
        <taxon>Oscillospiraceae incertae sedis</taxon>
        <taxon>Candidatus Avoscillospira</taxon>
    </lineage>
</organism>
<reference evidence="3" key="2">
    <citation type="journal article" date="2021" name="PeerJ">
        <title>Extensive microbial diversity within the chicken gut microbiome revealed by metagenomics and culture.</title>
        <authorList>
            <person name="Gilroy R."/>
            <person name="Ravi A."/>
            <person name="Getino M."/>
            <person name="Pursley I."/>
            <person name="Horton D.L."/>
            <person name="Alikhan N.F."/>
            <person name="Baker D."/>
            <person name="Gharbi K."/>
            <person name="Hall N."/>
            <person name="Watson M."/>
            <person name="Adriaenssens E.M."/>
            <person name="Foster-Nyarko E."/>
            <person name="Jarju S."/>
            <person name="Secka A."/>
            <person name="Antonio M."/>
            <person name="Oren A."/>
            <person name="Chaudhuri R.R."/>
            <person name="La Ragione R."/>
            <person name="Hildebrand F."/>
            <person name="Pallen M.J."/>
        </authorList>
    </citation>
    <scope>NUCLEOTIDE SEQUENCE</scope>
    <source>
        <strain evidence="3">ChiBcec15-4380</strain>
    </source>
</reference>
<dbReference type="InterPro" id="IPR026881">
    <property type="entry name" value="WYL_dom"/>
</dbReference>
<dbReference type="PROSITE" id="PS52050">
    <property type="entry name" value="WYL"/>
    <property type="match status" value="1"/>
</dbReference>
<evidence type="ECO:0000313" key="3">
    <source>
        <dbReference type="EMBL" id="HIR50044.1"/>
    </source>
</evidence>
<comment type="caution">
    <text evidence="3">The sequence shown here is derived from an EMBL/GenBank/DDBJ whole genome shotgun (WGS) entry which is preliminary data.</text>
</comment>
<dbReference type="Proteomes" id="UP000824239">
    <property type="component" value="Unassembled WGS sequence"/>
</dbReference>
<reference evidence="3" key="1">
    <citation type="submission" date="2020-10" db="EMBL/GenBank/DDBJ databases">
        <authorList>
            <person name="Gilroy R."/>
        </authorList>
    </citation>
    <scope>NUCLEOTIDE SEQUENCE</scope>
    <source>
        <strain evidence="3">ChiBcec15-4380</strain>
    </source>
</reference>
<dbReference type="SUPFAM" id="SSF46785">
    <property type="entry name" value="Winged helix' DNA-binding domain"/>
    <property type="match status" value="1"/>
</dbReference>
<dbReference type="AlphaFoldDB" id="A0A9D1DG77"/>
<sequence>MARSERQKLKLLYLKALLEEQSDEQHPLTAQRILDYLSAQGIQAERKAIYNDIACLQDFGLDILHKRGKNGGYYLASRDFEMPELKLLVDAVQSSRFLTTKKSLELIEKLGRLASIHEAGSLKRQVVVSGRVKTMVESIYYLVDQLQEAISQNSRISFRYFEWGVDGRRHFRPGSYEASPYALVWDNENYYLVAHSQRHGITHYRVDKMADIRSTGKPRFISPEVRKLSAAAYGRNVFGMFSGETAQVHMRFHNRLAGVVLDRFGPDTMLIPDGPDHFAFTMDIAVSPLFLGWLAGFGADATILSPDWVIEAYRRLLQPSLEQYQP</sequence>
<feature type="domain" description="WYL" evidence="1">
    <location>
        <begin position="143"/>
        <end position="213"/>
    </location>
</feature>
<feature type="domain" description="WCX" evidence="2">
    <location>
        <begin position="246"/>
        <end position="318"/>
    </location>
</feature>
<dbReference type="InterPro" id="IPR051534">
    <property type="entry name" value="CBASS_pafABC_assoc_protein"/>
</dbReference>
<dbReference type="Pfam" id="PF13280">
    <property type="entry name" value="WYL"/>
    <property type="match status" value="1"/>
</dbReference>
<dbReference type="InterPro" id="IPR036390">
    <property type="entry name" value="WH_DNA-bd_sf"/>
</dbReference>
<dbReference type="Gene3D" id="1.10.10.10">
    <property type="entry name" value="Winged helix-like DNA-binding domain superfamily/Winged helix DNA-binding domain"/>
    <property type="match status" value="1"/>
</dbReference>
<evidence type="ECO:0000259" key="1">
    <source>
        <dbReference type="Pfam" id="PF13280"/>
    </source>
</evidence>